<dbReference type="PANTHER" id="PTHR12318">
    <property type="entry name" value="TESTOSTERONE-REGULATED PROTEIN RP2"/>
    <property type="match status" value="1"/>
</dbReference>
<dbReference type="CDD" id="cd18870">
    <property type="entry name" value="NUDIX_AcylCoAdiphos_Nudt19"/>
    <property type="match status" value="1"/>
</dbReference>
<dbReference type="InterPro" id="IPR015797">
    <property type="entry name" value="NUDIX_hydrolase-like_dom_sf"/>
</dbReference>
<comment type="cofactor">
    <cofactor evidence="1">
        <name>Mn(2+)</name>
        <dbReference type="ChEBI" id="CHEBI:29035"/>
    </cofactor>
</comment>
<evidence type="ECO:0000313" key="9">
    <source>
        <dbReference type="Proteomes" id="UP001500655"/>
    </source>
</evidence>
<keyword evidence="5" id="KW-0460">Magnesium</keyword>
<evidence type="ECO:0000256" key="2">
    <source>
        <dbReference type="ARBA" id="ARBA00001946"/>
    </source>
</evidence>
<evidence type="ECO:0000313" key="8">
    <source>
        <dbReference type="EMBL" id="GAA1764161.1"/>
    </source>
</evidence>
<dbReference type="PROSITE" id="PS51462">
    <property type="entry name" value="NUDIX"/>
    <property type="match status" value="1"/>
</dbReference>
<keyword evidence="6" id="KW-0464">Manganese</keyword>
<keyword evidence="9" id="KW-1185">Reference proteome</keyword>
<dbReference type="PANTHER" id="PTHR12318:SF0">
    <property type="entry name" value="ACYL-COENZYME A DIPHOSPHATASE NUDT19"/>
    <property type="match status" value="1"/>
</dbReference>
<reference evidence="9" key="1">
    <citation type="journal article" date="2019" name="Int. J. Syst. Evol. Microbiol.">
        <title>The Global Catalogue of Microorganisms (GCM) 10K type strain sequencing project: providing services to taxonomists for standard genome sequencing and annotation.</title>
        <authorList>
            <consortium name="The Broad Institute Genomics Platform"/>
            <consortium name="The Broad Institute Genome Sequencing Center for Infectious Disease"/>
            <person name="Wu L."/>
            <person name="Ma J."/>
        </authorList>
    </citation>
    <scope>NUCLEOTIDE SEQUENCE [LARGE SCALE GENOMIC DNA]</scope>
    <source>
        <strain evidence="9">JCM 13249</strain>
    </source>
</reference>
<accession>A0ABP4WVZ7</accession>
<dbReference type="InterPro" id="IPR000086">
    <property type="entry name" value="NUDIX_hydrolase_dom"/>
</dbReference>
<dbReference type="SUPFAM" id="SSF55811">
    <property type="entry name" value="Nudix"/>
    <property type="match status" value="1"/>
</dbReference>
<name>A0ABP4WVZ7_9ACTN</name>
<comment type="cofactor">
    <cofactor evidence="2">
        <name>Mg(2+)</name>
        <dbReference type="ChEBI" id="CHEBI:18420"/>
    </cofactor>
</comment>
<comment type="caution">
    <text evidence="8">The sequence shown here is derived from an EMBL/GenBank/DDBJ whole genome shotgun (WGS) entry which is preliminary data.</text>
</comment>
<dbReference type="Gene3D" id="3.90.79.10">
    <property type="entry name" value="Nucleoside Triphosphate Pyrophosphohydrolase"/>
    <property type="match status" value="1"/>
</dbReference>
<evidence type="ECO:0000256" key="3">
    <source>
        <dbReference type="ARBA" id="ARBA00022723"/>
    </source>
</evidence>
<evidence type="ECO:0000256" key="1">
    <source>
        <dbReference type="ARBA" id="ARBA00001936"/>
    </source>
</evidence>
<dbReference type="RefSeq" id="WP_344083791.1">
    <property type="nucleotide sequence ID" value="NZ_BAAALS010000019.1"/>
</dbReference>
<organism evidence="8 9">
    <name type="scientific">Luedemannella helvata</name>
    <dbReference type="NCBI Taxonomy" id="349315"/>
    <lineage>
        <taxon>Bacteria</taxon>
        <taxon>Bacillati</taxon>
        <taxon>Actinomycetota</taxon>
        <taxon>Actinomycetes</taxon>
        <taxon>Micromonosporales</taxon>
        <taxon>Micromonosporaceae</taxon>
        <taxon>Luedemannella</taxon>
    </lineage>
</organism>
<proteinExistence type="predicted"/>
<evidence type="ECO:0000256" key="4">
    <source>
        <dbReference type="ARBA" id="ARBA00022801"/>
    </source>
</evidence>
<evidence type="ECO:0000256" key="5">
    <source>
        <dbReference type="ARBA" id="ARBA00022842"/>
    </source>
</evidence>
<dbReference type="EMBL" id="BAAALS010000019">
    <property type="protein sequence ID" value="GAA1764161.1"/>
    <property type="molecule type" value="Genomic_DNA"/>
</dbReference>
<evidence type="ECO:0000259" key="7">
    <source>
        <dbReference type="PROSITE" id="PS51462"/>
    </source>
</evidence>
<dbReference type="Proteomes" id="UP001500655">
    <property type="component" value="Unassembled WGS sequence"/>
</dbReference>
<keyword evidence="4" id="KW-0378">Hydrolase</keyword>
<protein>
    <recommendedName>
        <fullName evidence="7">Nudix hydrolase domain-containing protein</fullName>
    </recommendedName>
</protein>
<gene>
    <name evidence="8" type="ORF">GCM10009681_39090</name>
</gene>
<sequence length="283" mass="30410">MEASYPAPAWLVDRAREFAASGATPTTPRRAATVVLLRPAPGSFEVYALRRAATMAFAPSMYAFPGGSVDTRDASAEAAGAVAWHGPPPAWWAERLNLPEAEAAAVVCAAVRELFEECGVLLAGPVAGSDPADHGEALVDDVSGPAWQRAREALVRRDLGLAEFLASAGLAVRSDLLVPWDRWLTPEFEPYRFDAFFFVARMPQGQVARHDAEADEAQWLRPADALGLPMLPPTRHTFSLLARHSDIDEVLAEGAARSVRAPILTRLRTTPDGAHLVTVSTLA</sequence>
<dbReference type="InterPro" id="IPR039121">
    <property type="entry name" value="NUDT19"/>
</dbReference>
<keyword evidence="3" id="KW-0479">Metal-binding</keyword>
<evidence type="ECO:0000256" key="6">
    <source>
        <dbReference type="ARBA" id="ARBA00023211"/>
    </source>
</evidence>
<feature type="domain" description="Nudix hydrolase" evidence="7">
    <location>
        <begin position="27"/>
        <end position="244"/>
    </location>
</feature>